<reference evidence="2" key="1">
    <citation type="submission" date="2016-10" db="EMBL/GenBank/DDBJ databases">
        <authorList>
            <person name="Varghese N."/>
            <person name="Submissions S."/>
        </authorList>
    </citation>
    <scope>NUCLEOTIDE SEQUENCE [LARGE SCALE GENOMIC DNA]</scope>
    <source>
        <strain evidence="2">ATCC 25963</strain>
    </source>
</reference>
<dbReference type="InterPro" id="IPR009057">
    <property type="entry name" value="Homeodomain-like_sf"/>
</dbReference>
<keyword evidence="1" id="KW-0238">DNA-binding</keyword>
<dbReference type="InterPro" id="IPR036388">
    <property type="entry name" value="WH-like_DNA-bd_sf"/>
</dbReference>
<dbReference type="Proteomes" id="UP000199400">
    <property type="component" value="Unassembled WGS sequence"/>
</dbReference>
<dbReference type="SUPFAM" id="SSF46689">
    <property type="entry name" value="Homeodomain-like"/>
    <property type="match status" value="1"/>
</dbReference>
<dbReference type="Gene3D" id="1.10.10.10">
    <property type="entry name" value="Winged helix-like DNA-binding domain superfamily/Winged helix DNA-binding domain"/>
    <property type="match status" value="1"/>
</dbReference>
<name>A0A1I2GWQ7_9BACT</name>
<organism evidence="1 2">
    <name type="scientific">Nannocystis exedens</name>
    <dbReference type="NCBI Taxonomy" id="54"/>
    <lineage>
        <taxon>Bacteria</taxon>
        <taxon>Pseudomonadati</taxon>
        <taxon>Myxococcota</taxon>
        <taxon>Polyangia</taxon>
        <taxon>Nannocystales</taxon>
        <taxon>Nannocystaceae</taxon>
        <taxon>Nannocystis</taxon>
    </lineage>
</organism>
<evidence type="ECO:0000313" key="2">
    <source>
        <dbReference type="Proteomes" id="UP000199400"/>
    </source>
</evidence>
<feature type="non-terminal residue" evidence="1">
    <location>
        <position position="95"/>
    </location>
</feature>
<dbReference type="EMBL" id="FOMX01000035">
    <property type="protein sequence ID" value="SFF21593.1"/>
    <property type="molecule type" value="Genomic_DNA"/>
</dbReference>
<sequence length="95" mass="10778">MRESAHVLLQSMPTPISVDLRIRIVEARVQDGQTYEQLAERFHVGRATVDRVLRLQRETGSVEPKPHGGGVERRITAREQDLIVELVRARPDATL</sequence>
<keyword evidence="2" id="KW-1185">Reference proteome</keyword>
<dbReference type="Pfam" id="PF13384">
    <property type="entry name" value="HTH_23"/>
    <property type="match status" value="1"/>
</dbReference>
<protein>
    <submittedName>
        <fullName evidence="1">Homeodomain-like domain-containing protein</fullName>
    </submittedName>
</protein>
<proteinExistence type="predicted"/>
<gene>
    <name evidence="1" type="ORF">SAMN02745121_07562</name>
</gene>
<dbReference type="AlphaFoldDB" id="A0A1I2GWQ7"/>
<accession>A0A1I2GWQ7</accession>
<evidence type="ECO:0000313" key="1">
    <source>
        <dbReference type="EMBL" id="SFF21593.1"/>
    </source>
</evidence>
<keyword evidence="1" id="KW-0371">Homeobox</keyword>
<dbReference type="GO" id="GO:0003677">
    <property type="term" value="F:DNA binding"/>
    <property type="evidence" value="ECO:0007669"/>
    <property type="project" value="UniProtKB-KW"/>
</dbReference>